<evidence type="ECO:0000313" key="1">
    <source>
        <dbReference type="EMBL" id="AEX62692.1"/>
    </source>
</evidence>
<dbReference type="EMBL" id="JN885998">
    <property type="protein sequence ID" value="AEX62692.1"/>
    <property type="molecule type" value="Genomic_DNA"/>
</dbReference>
<organism evidence="1">
    <name type="scientific">Moumouvirus sp. 'Monve'</name>
    <dbReference type="NCBI Taxonomy" id="1128131"/>
    <lineage>
        <taxon>Viruses</taxon>
        <taxon>Varidnaviria</taxon>
        <taxon>Bamfordvirae</taxon>
        <taxon>Nucleocytoviricota</taxon>
        <taxon>Megaviricetes</taxon>
        <taxon>Imitervirales</taxon>
        <taxon>Mimiviridae</taxon>
        <taxon>Megamimivirinae</taxon>
        <taxon>Moumouvirus</taxon>
    </lineage>
</organism>
<reference evidence="1" key="1">
    <citation type="submission" date="2011-10" db="EMBL/GenBank/DDBJ databases">
        <title>Provirophages and transpovirons: unique mobilome of giant viruses.</title>
        <authorList>
            <person name="Desnues C."/>
            <person name="LaScola B."/>
            <person name="Yutin N."/>
            <person name="Fournous G."/>
            <person name="Koonin E."/>
            <person name="Raoult D."/>
        </authorList>
    </citation>
    <scope>NUCLEOTIDE SEQUENCE</scope>
    <source>
        <strain evidence="1">Mv13-mv</strain>
    </source>
</reference>
<dbReference type="Pfam" id="PF19182">
    <property type="entry name" value="DUF5864"/>
    <property type="match status" value="1"/>
</dbReference>
<name>H2EE69_9VIRU</name>
<dbReference type="InterPro" id="IPR043845">
    <property type="entry name" value="DUF5864"/>
</dbReference>
<protein>
    <submittedName>
        <fullName evidence="1">Uncharacterized protein</fullName>
    </submittedName>
</protein>
<proteinExistence type="predicted"/>
<accession>H2EE69</accession>
<gene>
    <name evidence="1" type="ORF">mv_L487</name>
</gene>
<sequence>MYMGSALPLIISIIPNMKKNTTNNYFKFGYNNINDNLLNEDDEIFKKEQLREKIFNKLYEIINLRKNYTGKYIKICCADKNLNFYLNVIKSTLFESDLLFKIMIRKFLSIRYSIYIKFYDKQKYSQKITKKFYDIYSQSNDNPIVVRDKINSRNEILAETIARNYNIVLKNSGYKFEYKQYIRKVFVIESDTIFHEYCVYTFCD</sequence>